<evidence type="ECO:0000256" key="1">
    <source>
        <dbReference type="SAM" id="MobiDB-lite"/>
    </source>
</evidence>
<organism evidence="2 3">
    <name type="scientific">Dibothriocephalus latus</name>
    <name type="common">Fish tapeworm</name>
    <name type="synonym">Diphyllobothrium latum</name>
    <dbReference type="NCBI Taxonomy" id="60516"/>
    <lineage>
        <taxon>Eukaryota</taxon>
        <taxon>Metazoa</taxon>
        <taxon>Spiralia</taxon>
        <taxon>Lophotrochozoa</taxon>
        <taxon>Platyhelminthes</taxon>
        <taxon>Cestoda</taxon>
        <taxon>Eucestoda</taxon>
        <taxon>Diphyllobothriidea</taxon>
        <taxon>Diphyllobothriidae</taxon>
        <taxon>Dibothriocephalus</taxon>
    </lineage>
</organism>
<sequence>MAPEDVSLGSERTPTSRKSDDAPAAEPSNKDADADLKRLATAAHHMRKLRAYCRSQLRLLYDLQKLRDARRQQMTSQGRNYIHTKPEVPETKSKSRDDLLGFTNVPEHILDALFGRNRADPNDRQARFYCQANRNFSDFVRIRWVNYSSPVSVHSFCSTLWTLED</sequence>
<protein>
    <submittedName>
        <fullName evidence="2">Uncharacterized protein</fullName>
    </submittedName>
</protein>
<gene>
    <name evidence="2" type="ORF">DILT_LOCUS11355</name>
</gene>
<proteinExistence type="predicted"/>
<keyword evidence="3" id="KW-1185">Reference proteome</keyword>
<name>A0A3P7LF80_DIBLA</name>
<accession>A0A3P7LF80</accession>
<dbReference type="EMBL" id="UYRU01062808">
    <property type="protein sequence ID" value="VDN15524.1"/>
    <property type="molecule type" value="Genomic_DNA"/>
</dbReference>
<feature type="region of interest" description="Disordered" evidence="1">
    <location>
        <begin position="1"/>
        <end position="33"/>
    </location>
</feature>
<dbReference type="Proteomes" id="UP000281553">
    <property type="component" value="Unassembled WGS sequence"/>
</dbReference>
<evidence type="ECO:0000313" key="3">
    <source>
        <dbReference type="Proteomes" id="UP000281553"/>
    </source>
</evidence>
<evidence type="ECO:0000313" key="2">
    <source>
        <dbReference type="EMBL" id="VDN15524.1"/>
    </source>
</evidence>
<dbReference type="OrthoDB" id="6265694at2759"/>
<dbReference type="AlphaFoldDB" id="A0A3P7LF80"/>
<reference evidence="2 3" key="1">
    <citation type="submission" date="2018-11" db="EMBL/GenBank/DDBJ databases">
        <authorList>
            <consortium name="Pathogen Informatics"/>
        </authorList>
    </citation>
    <scope>NUCLEOTIDE SEQUENCE [LARGE SCALE GENOMIC DNA]</scope>
</reference>